<accession>A0A5A9W436</accession>
<keyword evidence="2" id="KW-0732">Signal</keyword>
<dbReference type="RefSeq" id="WP_149391044.1">
    <property type="nucleotide sequence ID" value="NZ_SMRS01000006.1"/>
</dbReference>
<dbReference type="PIRSF" id="PIRSF016919">
    <property type="entry name" value="HupE_UreJ"/>
    <property type="match status" value="1"/>
</dbReference>
<feature type="signal peptide" evidence="2">
    <location>
        <begin position="1"/>
        <end position="21"/>
    </location>
</feature>
<proteinExistence type="predicted"/>
<feature type="chain" id="PRO_5022867827" evidence="2">
    <location>
        <begin position="22"/>
        <end position="184"/>
    </location>
</feature>
<dbReference type="OrthoDB" id="9808192at2"/>
<keyword evidence="1" id="KW-0812">Transmembrane</keyword>
<name>A0A5A9W436_9GAMM</name>
<feature type="transmembrane region" description="Helical" evidence="1">
    <location>
        <begin position="90"/>
        <end position="108"/>
    </location>
</feature>
<keyword evidence="4" id="KW-1185">Reference proteome</keyword>
<dbReference type="Pfam" id="PF04955">
    <property type="entry name" value="HupE_UreJ"/>
    <property type="match status" value="1"/>
</dbReference>
<keyword evidence="1" id="KW-0472">Membrane</keyword>
<dbReference type="InterPro" id="IPR007038">
    <property type="entry name" value="HupE_UreJ"/>
</dbReference>
<feature type="transmembrane region" description="Helical" evidence="1">
    <location>
        <begin position="138"/>
        <end position="160"/>
    </location>
</feature>
<sequence>MKRFFSLSLALLAFAPTLVFAHAGHEHALNGFIDGLLHPLTGLDHLAMLLGLGALGAWQSRPQRIQLYVGSLGILFAGALLGLISGFETGIEMMILASIFFIALAIFFSLRGLLPLLAAIVLVMFHGWAHGLEMPAGAIFSFMPGMLIMAAVLMGVGYLLGRKVEPKQLGVVSAAAAGLIAWFG</sequence>
<dbReference type="AlphaFoldDB" id="A0A5A9W436"/>
<comment type="caution">
    <text evidence="3">The sequence shown here is derived from an EMBL/GenBank/DDBJ whole genome shotgun (WGS) entry which is preliminary data.</text>
</comment>
<dbReference type="EMBL" id="SMRS01000006">
    <property type="protein sequence ID" value="KAA0874311.1"/>
    <property type="molecule type" value="Genomic_DNA"/>
</dbReference>
<organism evidence="3 4">
    <name type="scientific">Nitrincola tapanii</name>
    <dbReference type="NCBI Taxonomy" id="1708751"/>
    <lineage>
        <taxon>Bacteria</taxon>
        <taxon>Pseudomonadati</taxon>
        <taxon>Pseudomonadota</taxon>
        <taxon>Gammaproteobacteria</taxon>
        <taxon>Oceanospirillales</taxon>
        <taxon>Oceanospirillaceae</taxon>
        <taxon>Nitrincola</taxon>
    </lineage>
</organism>
<keyword evidence="1" id="KW-1133">Transmembrane helix</keyword>
<gene>
    <name evidence="3" type="ORF">E1H14_08520</name>
</gene>
<feature type="transmembrane region" description="Helical" evidence="1">
    <location>
        <begin position="113"/>
        <end position="132"/>
    </location>
</feature>
<feature type="transmembrane region" description="Helical" evidence="1">
    <location>
        <begin position="37"/>
        <end position="58"/>
    </location>
</feature>
<evidence type="ECO:0000256" key="1">
    <source>
        <dbReference type="SAM" id="Phobius"/>
    </source>
</evidence>
<evidence type="ECO:0000313" key="4">
    <source>
        <dbReference type="Proteomes" id="UP000325302"/>
    </source>
</evidence>
<feature type="transmembrane region" description="Helical" evidence="1">
    <location>
        <begin position="65"/>
        <end position="84"/>
    </location>
</feature>
<evidence type="ECO:0000313" key="3">
    <source>
        <dbReference type="EMBL" id="KAA0874311.1"/>
    </source>
</evidence>
<protein>
    <submittedName>
        <fullName evidence="3">Urease accessory protein UreJ</fullName>
    </submittedName>
</protein>
<reference evidence="3 4" key="1">
    <citation type="submission" date="2019-03" db="EMBL/GenBank/DDBJ databases">
        <title>Nitrincola sp. nov. isolated from an Indian soda lake.</title>
        <authorList>
            <person name="Joshi A."/>
            <person name="Thite S.V."/>
            <person name="Joseph N."/>
            <person name="Dhotre D."/>
            <person name="Moorthy M."/>
            <person name="Shouche Y.S."/>
        </authorList>
    </citation>
    <scope>NUCLEOTIDE SEQUENCE [LARGE SCALE GENOMIC DNA]</scope>
    <source>
        <strain evidence="3 4">MEB193</strain>
    </source>
</reference>
<evidence type="ECO:0000256" key="2">
    <source>
        <dbReference type="SAM" id="SignalP"/>
    </source>
</evidence>
<dbReference type="Proteomes" id="UP000325302">
    <property type="component" value="Unassembled WGS sequence"/>
</dbReference>